<evidence type="ECO:0000313" key="5">
    <source>
        <dbReference type="Proteomes" id="UP000193467"/>
    </source>
</evidence>
<feature type="signal peptide" evidence="3">
    <location>
        <begin position="1"/>
        <end position="21"/>
    </location>
</feature>
<dbReference type="GO" id="GO:0000139">
    <property type="term" value="C:Golgi membrane"/>
    <property type="evidence" value="ECO:0007669"/>
    <property type="project" value="TreeGrafter"/>
</dbReference>
<keyword evidence="2" id="KW-0812">Transmembrane</keyword>
<dbReference type="OrthoDB" id="10265193at2759"/>
<evidence type="ECO:0000313" key="4">
    <source>
        <dbReference type="EMBL" id="ORY81781.1"/>
    </source>
</evidence>
<reference evidence="4 5" key="1">
    <citation type="submission" date="2016-07" db="EMBL/GenBank/DDBJ databases">
        <title>Pervasive Adenine N6-methylation of Active Genes in Fungi.</title>
        <authorList>
            <consortium name="DOE Joint Genome Institute"/>
            <person name="Mondo S.J."/>
            <person name="Dannebaum R.O."/>
            <person name="Kuo R.C."/>
            <person name="Labutti K."/>
            <person name="Haridas S."/>
            <person name="Kuo A."/>
            <person name="Salamov A."/>
            <person name="Ahrendt S.R."/>
            <person name="Lipzen A."/>
            <person name="Sullivan W."/>
            <person name="Andreopoulos W.B."/>
            <person name="Clum A."/>
            <person name="Lindquist E."/>
            <person name="Daum C."/>
            <person name="Ramamoorthy G.K."/>
            <person name="Gryganskyi A."/>
            <person name="Culley D."/>
            <person name="Magnuson J.K."/>
            <person name="James T.Y."/>
            <person name="O'Malley M.A."/>
            <person name="Stajich J.E."/>
            <person name="Spatafora J.W."/>
            <person name="Visel A."/>
            <person name="Grigoriev I.V."/>
        </authorList>
    </citation>
    <scope>NUCLEOTIDE SEQUENCE [LARGE SCALE GENOMIC DNA]</scope>
    <source>
        <strain evidence="4 5">62-1032</strain>
    </source>
</reference>
<dbReference type="PANTHER" id="PTHR12223">
    <property type="entry name" value="VESICULAR MANNOSE-BINDING LECTIN"/>
    <property type="match status" value="1"/>
</dbReference>
<dbReference type="InterPro" id="IPR013320">
    <property type="entry name" value="ConA-like_dom_sf"/>
</dbReference>
<keyword evidence="4" id="KW-0430">Lectin</keyword>
<accession>A0A1Y2FCZ1</accession>
<dbReference type="GO" id="GO:0005537">
    <property type="term" value="F:D-mannose binding"/>
    <property type="evidence" value="ECO:0007669"/>
    <property type="project" value="TreeGrafter"/>
</dbReference>
<dbReference type="STRING" id="106004.A0A1Y2FCZ1"/>
<dbReference type="PANTHER" id="PTHR12223:SF28">
    <property type="entry name" value="LECTIN, MANNOSE BINDING 1 LIKE"/>
    <property type="match status" value="1"/>
</dbReference>
<dbReference type="SUPFAM" id="SSF49899">
    <property type="entry name" value="Concanavalin A-like lectins/glucanases"/>
    <property type="match status" value="1"/>
</dbReference>
<dbReference type="InterPro" id="IPR051136">
    <property type="entry name" value="Intracellular_Lectin-GPT"/>
</dbReference>
<feature type="region of interest" description="Disordered" evidence="1">
    <location>
        <begin position="146"/>
        <end position="169"/>
    </location>
</feature>
<organism evidence="4 5">
    <name type="scientific">Leucosporidium creatinivorum</name>
    <dbReference type="NCBI Taxonomy" id="106004"/>
    <lineage>
        <taxon>Eukaryota</taxon>
        <taxon>Fungi</taxon>
        <taxon>Dikarya</taxon>
        <taxon>Basidiomycota</taxon>
        <taxon>Pucciniomycotina</taxon>
        <taxon>Microbotryomycetes</taxon>
        <taxon>Leucosporidiales</taxon>
        <taxon>Leucosporidium</taxon>
    </lineage>
</organism>
<keyword evidence="3" id="KW-0732">Signal</keyword>
<dbReference type="Gene3D" id="2.60.120.200">
    <property type="match status" value="1"/>
</dbReference>
<evidence type="ECO:0000256" key="2">
    <source>
        <dbReference type="SAM" id="Phobius"/>
    </source>
</evidence>
<dbReference type="Proteomes" id="UP000193467">
    <property type="component" value="Unassembled WGS sequence"/>
</dbReference>
<dbReference type="GO" id="GO:0030134">
    <property type="term" value="C:COPII-coated ER to Golgi transport vesicle"/>
    <property type="evidence" value="ECO:0007669"/>
    <property type="project" value="TreeGrafter"/>
</dbReference>
<dbReference type="GO" id="GO:0005789">
    <property type="term" value="C:endoplasmic reticulum membrane"/>
    <property type="evidence" value="ECO:0007669"/>
    <property type="project" value="TreeGrafter"/>
</dbReference>
<dbReference type="InParanoid" id="A0A1Y2FCZ1"/>
<dbReference type="AlphaFoldDB" id="A0A1Y2FCZ1"/>
<dbReference type="EMBL" id="MCGR01000022">
    <property type="protein sequence ID" value="ORY81781.1"/>
    <property type="molecule type" value="Genomic_DNA"/>
</dbReference>
<feature type="region of interest" description="Disordered" evidence="1">
    <location>
        <begin position="339"/>
        <end position="365"/>
    </location>
</feature>
<name>A0A1Y2FCZ1_9BASI</name>
<gene>
    <name evidence="4" type="ORF">BCR35DRAFT_303918</name>
</gene>
<protein>
    <submittedName>
        <fullName evidence="4">Concanavalin A-like lectin/glucanase domain-containing protein</fullName>
    </submittedName>
</protein>
<dbReference type="GO" id="GO:0006888">
    <property type="term" value="P:endoplasmic reticulum to Golgi vesicle-mediated transport"/>
    <property type="evidence" value="ECO:0007669"/>
    <property type="project" value="TreeGrafter"/>
</dbReference>
<sequence length="591" mass="61939">MVSSLILPAASALLLAASALAEETTSSVPDFTPPPAHYNSDLSFRGLTPNGKVSKFGVSGHAQTLPGVHDFLRLVPPTPLAHGAVFSTKPLEAEEWMVEVAFRVHGPPIIGLGETMEDGTQKRLHKGGRGLAFWYSKTANPGPITITDEKGVSVAPPPPPSPALPSDPTDPDVSLFGYRTSFDGLGVIFDTSPTQPLYARSDRKTWDPSEQTDAHHGLGAGGGVVSGVLDDGSGGKWLEPSGRELKIDDEASYLNSAIGECEAAFRNANGLLWARISYVNHTIRVDLDLSPHTTLAKAGRDYAHNCFHLPGLTLAPGSYVGLSGLASAYTEPDTIDVYAGEPVATDGSDDAPEVQQAEPLEGTSEEASTTLAHEIFLSQAKMVEAIDSLSRKVDYLSRLVRPLHNANAVAKGGVDGTAAAPAGGAAGGLGEAKLAAQLAHIEVRLTELTSKIPASAAPAQAKDDKETFTHLVQLQDRLMVELQSFGRKLEGSNLTFLLAPSLDSSPPTQSAHTASLSTLTSRTGESLSLLKSLGATLDEVSAHAQKGTSVLVWVGGVLAFVAWLAVQLRNRRSGRGGGGGGLGLWDGRKMI</sequence>
<keyword evidence="5" id="KW-1185">Reference proteome</keyword>
<feature type="compositionally biased region" description="Pro residues" evidence="1">
    <location>
        <begin position="155"/>
        <end position="165"/>
    </location>
</feature>
<keyword evidence="2" id="KW-0472">Membrane</keyword>
<keyword evidence="2" id="KW-1133">Transmembrane helix</keyword>
<comment type="caution">
    <text evidence="4">The sequence shown here is derived from an EMBL/GenBank/DDBJ whole genome shotgun (WGS) entry which is preliminary data.</text>
</comment>
<feature type="transmembrane region" description="Helical" evidence="2">
    <location>
        <begin position="550"/>
        <end position="566"/>
    </location>
</feature>
<dbReference type="GO" id="GO:0005793">
    <property type="term" value="C:endoplasmic reticulum-Golgi intermediate compartment"/>
    <property type="evidence" value="ECO:0007669"/>
    <property type="project" value="TreeGrafter"/>
</dbReference>
<feature type="region of interest" description="Disordered" evidence="1">
    <location>
        <begin position="199"/>
        <end position="222"/>
    </location>
</feature>
<feature type="compositionally biased region" description="Basic and acidic residues" evidence="1">
    <location>
        <begin position="200"/>
        <end position="216"/>
    </location>
</feature>
<evidence type="ECO:0000256" key="3">
    <source>
        <dbReference type="SAM" id="SignalP"/>
    </source>
</evidence>
<feature type="chain" id="PRO_5012463415" evidence="3">
    <location>
        <begin position="22"/>
        <end position="591"/>
    </location>
</feature>
<evidence type="ECO:0000256" key="1">
    <source>
        <dbReference type="SAM" id="MobiDB-lite"/>
    </source>
</evidence>
<proteinExistence type="predicted"/>